<gene>
    <name evidence="4" type="ORF">LX13_002978</name>
</gene>
<dbReference type="Pfam" id="PF00440">
    <property type="entry name" value="TetR_N"/>
    <property type="match status" value="1"/>
</dbReference>
<evidence type="ECO:0000259" key="3">
    <source>
        <dbReference type="PROSITE" id="PS50977"/>
    </source>
</evidence>
<evidence type="ECO:0000256" key="1">
    <source>
        <dbReference type="ARBA" id="ARBA00023125"/>
    </source>
</evidence>
<dbReference type="InterPro" id="IPR009057">
    <property type="entry name" value="Homeodomain-like_sf"/>
</dbReference>
<dbReference type="Proteomes" id="UP001206895">
    <property type="component" value="Unassembled WGS sequence"/>
</dbReference>
<evidence type="ECO:0000256" key="2">
    <source>
        <dbReference type="PROSITE-ProRule" id="PRU00335"/>
    </source>
</evidence>
<dbReference type="PANTHER" id="PTHR30055:SF239">
    <property type="entry name" value="TRANSCRIPTIONAL REGULATORY PROTEIN"/>
    <property type="match status" value="1"/>
</dbReference>
<dbReference type="EMBL" id="JAMTCJ010000003">
    <property type="protein sequence ID" value="MCP2177150.1"/>
    <property type="molecule type" value="Genomic_DNA"/>
</dbReference>
<dbReference type="InterPro" id="IPR050109">
    <property type="entry name" value="HTH-type_TetR-like_transc_reg"/>
</dbReference>
<keyword evidence="1 2" id="KW-0238">DNA-binding</keyword>
<evidence type="ECO:0000313" key="5">
    <source>
        <dbReference type="Proteomes" id="UP001206895"/>
    </source>
</evidence>
<reference evidence="4 5" key="1">
    <citation type="submission" date="2022-06" db="EMBL/GenBank/DDBJ databases">
        <title>Genomic Encyclopedia of Archaeal and Bacterial Type Strains, Phase II (KMG-II): from individual species to whole genera.</title>
        <authorList>
            <person name="Goeker M."/>
        </authorList>
    </citation>
    <scope>NUCLEOTIDE SEQUENCE [LARGE SCALE GENOMIC DNA]</scope>
    <source>
        <strain evidence="4 5">DSM 44693</strain>
    </source>
</reference>
<dbReference type="PROSITE" id="PS50977">
    <property type="entry name" value="HTH_TETR_2"/>
    <property type="match status" value="1"/>
</dbReference>
<feature type="domain" description="HTH tetR-type" evidence="3">
    <location>
        <begin position="10"/>
        <end position="70"/>
    </location>
</feature>
<sequence length="185" mass="20421">MPSTRRKTARLTADDWIAAAFDLLTSDGVAAVKVVTLCQRLKVTKGSFYWHFTDINALFEAMAGAWTDESDSYLRGLTELGTAPPAERIEQMTKRLVDHRTWARESAVREWARSNPTVATAVAALDNRIFEVVQDTLVELGLGAADARIRAGLLVYAGIGFVESRGSLPTPTPDQIHKMIEIIFD</sequence>
<dbReference type="SUPFAM" id="SSF46689">
    <property type="entry name" value="Homeodomain-like"/>
    <property type="match status" value="1"/>
</dbReference>
<dbReference type="Gene3D" id="1.10.357.10">
    <property type="entry name" value="Tetracycline Repressor, domain 2"/>
    <property type="match status" value="1"/>
</dbReference>
<evidence type="ECO:0000313" key="4">
    <source>
        <dbReference type="EMBL" id="MCP2177150.1"/>
    </source>
</evidence>
<dbReference type="RefSeq" id="WP_253662117.1">
    <property type="nucleotide sequence ID" value="NZ_BAAAJQ010000001.1"/>
</dbReference>
<keyword evidence="5" id="KW-1185">Reference proteome</keyword>
<accession>A0ABT1HI84</accession>
<feature type="DNA-binding region" description="H-T-H motif" evidence="2">
    <location>
        <begin position="33"/>
        <end position="52"/>
    </location>
</feature>
<name>A0ABT1HI84_9NOCA</name>
<dbReference type="InterPro" id="IPR001647">
    <property type="entry name" value="HTH_TetR"/>
</dbReference>
<dbReference type="PANTHER" id="PTHR30055">
    <property type="entry name" value="HTH-TYPE TRANSCRIPTIONAL REGULATOR RUTR"/>
    <property type="match status" value="1"/>
</dbReference>
<proteinExistence type="predicted"/>
<organism evidence="4 5">
    <name type="scientific">Williamsia maris</name>
    <dbReference type="NCBI Taxonomy" id="72806"/>
    <lineage>
        <taxon>Bacteria</taxon>
        <taxon>Bacillati</taxon>
        <taxon>Actinomycetota</taxon>
        <taxon>Actinomycetes</taxon>
        <taxon>Mycobacteriales</taxon>
        <taxon>Nocardiaceae</taxon>
        <taxon>Williamsia</taxon>
    </lineage>
</organism>
<comment type="caution">
    <text evidence="4">The sequence shown here is derived from an EMBL/GenBank/DDBJ whole genome shotgun (WGS) entry which is preliminary data.</text>
</comment>
<protein>
    <submittedName>
        <fullName evidence="4">Transcriptional regulator, TetR family</fullName>
    </submittedName>
</protein>